<dbReference type="Proteomes" id="UP001049176">
    <property type="component" value="Chromosome 9"/>
</dbReference>
<gene>
    <name evidence="5" type="ORF">E1B28_013330</name>
</gene>
<evidence type="ECO:0000313" key="6">
    <source>
        <dbReference type="Proteomes" id="UP001049176"/>
    </source>
</evidence>
<evidence type="ECO:0000256" key="1">
    <source>
        <dbReference type="ARBA" id="ARBA00022723"/>
    </source>
</evidence>
<keyword evidence="6" id="KW-1185">Reference proteome</keyword>
<feature type="domain" description="LysM" evidence="4">
    <location>
        <begin position="150"/>
        <end position="200"/>
    </location>
</feature>
<keyword evidence="3" id="KW-0862">Zinc</keyword>
<dbReference type="PROSITE" id="PS00518">
    <property type="entry name" value="ZF_RING_1"/>
    <property type="match status" value="1"/>
</dbReference>
<proteinExistence type="predicted"/>
<dbReference type="SUPFAM" id="SSF54106">
    <property type="entry name" value="LysM domain"/>
    <property type="match status" value="1"/>
</dbReference>
<dbReference type="InterPro" id="IPR036779">
    <property type="entry name" value="LysM_dom_sf"/>
</dbReference>
<dbReference type="GO" id="GO:0008270">
    <property type="term" value="F:zinc ion binding"/>
    <property type="evidence" value="ECO:0007669"/>
    <property type="project" value="UniProtKB-KW"/>
</dbReference>
<name>A0A9P7RPD7_9AGAR</name>
<evidence type="ECO:0000259" key="4">
    <source>
        <dbReference type="PROSITE" id="PS51782"/>
    </source>
</evidence>
<dbReference type="PROSITE" id="PS51782">
    <property type="entry name" value="LYSM"/>
    <property type="match status" value="1"/>
</dbReference>
<comment type="caution">
    <text evidence="5">The sequence shown here is derived from an EMBL/GenBank/DDBJ whole genome shotgun (WGS) entry which is preliminary data.</text>
</comment>
<protein>
    <recommendedName>
        <fullName evidence="4">LysM domain-containing protein</fullName>
    </recommendedName>
</protein>
<dbReference type="InterPro" id="IPR018392">
    <property type="entry name" value="LysM"/>
</dbReference>
<keyword evidence="2" id="KW-0863">Zinc-finger</keyword>
<dbReference type="Gene3D" id="3.10.350.10">
    <property type="entry name" value="LysM domain"/>
    <property type="match status" value="1"/>
</dbReference>
<dbReference type="CDD" id="cd00118">
    <property type="entry name" value="LysM"/>
    <property type="match status" value="1"/>
</dbReference>
<dbReference type="KEGG" id="more:E1B28_013330"/>
<dbReference type="RefSeq" id="XP_043003827.1">
    <property type="nucleotide sequence ID" value="XM_043158479.1"/>
</dbReference>
<accession>A0A9P7RPD7</accession>
<evidence type="ECO:0000256" key="3">
    <source>
        <dbReference type="ARBA" id="ARBA00022833"/>
    </source>
</evidence>
<evidence type="ECO:0000256" key="2">
    <source>
        <dbReference type="ARBA" id="ARBA00022771"/>
    </source>
</evidence>
<reference evidence="5" key="1">
    <citation type="journal article" date="2021" name="Genome Biol. Evol.">
        <title>The assembled and annotated genome of the fairy-ring fungus Marasmius oreades.</title>
        <authorList>
            <person name="Hiltunen M."/>
            <person name="Ament-Velasquez S.L."/>
            <person name="Johannesson H."/>
        </authorList>
    </citation>
    <scope>NUCLEOTIDE SEQUENCE</scope>
    <source>
        <strain evidence="5">03SP1</strain>
    </source>
</reference>
<dbReference type="InterPro" id="IPR017907">
    <property type="entry name" value="Znf_RING_CS"/>
</dbReference>
<dbReference type="Pfam" id="PF01476">
    <property type="entry name" value="LysM"/>
    <property type="match status" value="1"/>
</dbReference>
<keyword evidence="1" id="KW-0479">Metal-binding</keyword>
<dbReference type="EMBL" id="CM032189">
    <property type="protein sequence ID" value="KAG7087356.1"/>
    <property type="molecule type" value="Genomic_DNA"/>
</dbReference>
<organism evidence="5 6">
    <name type="scientific">Marasmius oreades</name>
    <name type="common">fairy-ring Marasmius</name>
    <dbReference type="NCBI Taxonomy" id="181124"/>
    <lineage>
        <taxon>Eukaryota</taxon>
        <taxon>Fungi</taxon>
        <taxon>Dikarya</taxon>
        <taxon>Basidiomycota</taxon>
        <taxon>Agaricomycotina</taxon>
        <taxon>Agaricomycetes</taxon>
        <taxon>Agaricomycetidae</taxon>
        <taxon>Agaricales</taxon>
        <taxon>Marasmiineae</taxon>
        <taxon>Marasmiaceae</taxon>
        <taxon>Marasmius</taxon>
    </lineage>
</organism>
<evidence type="ECO:0000313" key="5">
    <source>
        <dbReference type="EMBL" id="KAG7087356.1"/>
    </source>
</evidence>
<dbReference type="OrthoDB" id="2107166at2759"/>
<dbReference type="AlphaFoldDB" id="A0A9P7RPD7"/>
<sequence length="328" mass="36331">MSLLCLACSSCLPSRSAEQKLFMTPCCQHPICNPCISSNPRLARYNPCLMCLAGVDAVGANINGKGNESQTAVRNIDGAVHDEDIFVLGDDDEENDDFQSLEIDGRSHILAAASSNASEVVCGNSSPQRDIQAEQEIHTKMDNQTTRRQAQYHIKRGDTLQGIVFKFGVNPEELCRLNKLPFSTLTTTPHLVHTRTVLLLPPSARIVNKDNVSFLDESVSSSSKIEEERAVRRAREKAEKRLQTVTKEVDWAIAKAYIALAELPGEEDVYTAKIKEEPTTKGGYGSRLEAVAVDRYLDDMEWEADQRRAGRGVSILSIPPPWLFLKKS</sequence>
<dbReference type="GeneID" id="66082405"/>